<dbReference type="PIRSF" id="PIRSF004761">
    <property type="entry name" value="Hydrgn_mat_HypA"/>
    <property type="match status" value="1"/>
</dbReference>
<feature type="binding site" evidence="5">
    <location>
        <position position="89"/>
    </location>
    <ligand>
        <name>Zn(2+)</name>
        <dbReference type="ChEBI" id="CHEBI:29105"/>
    </ligand>
</feature>
<protein>
    <recommendedName>
        <fullName evidence="5">Hydrogenase maturation factor HypA</fullName>
    </recommendedName>
</protein>
<dbReference type="GO" id="GO:0051604">
    <property type="term" value="P:protein maturation"/>
    <property type="evidence" value="ECO:0007669"/>
    <property type="project" value="InterPro"/>
</dbReference>
<comment type="function">
    <text evidence="5">Involved in the maturation of [NiFe] hydrogenases. Required for nickel insertion into the metal center of the hydrogenase.</text>
</comment>
<comment type="caution">
    <text evidence="6">The sequence shown here is derived from an EMBL/GenBank/DDBJ whole genome shotgun (WGS) entry which is preliminary data.</text>
</comment>
<dbReference type="PANTHER" id="PTHR34535:SF3">
    <property type="entry name" value="HYDROGENASE MATURATION FACTOR HYPA"/>
    <property type="match status" value="1"/>
</dbReference>
<evidence type="ECO:0000256" key="1">
    <source>
        <dbReference type="ARBA" id="ARBA00010748"/>
    </source>
</evidence>
<accession>A0AAE4B5W4</accession>
<evidence type="ECO:0000256" key="2">
    <source>
        <dbReference type="ARBA" id="ARBA00022596"/>
    </source>
</evidence>
<dbReference type="PROSITE" id="PS01249">
    <property type="entry name" value="HYPA"/>
    <property type="match status" value="1"/>
</dbReference>
<evidence type="ECO:0000313" key="6">
    <source>
        <dbReference type="EMBL" id="MDQ2089736.1"/>
    </source>
</evidence>
<feature type="binding site" evidence="5">
    <location>
        <position position="92"/>
    </location>
    <ligand>
        <name>Zn(2+)</name>
        <dbReference type="ChEBI" id="CHEBI:29105"/>
    </ligand>
</feature>
<dbReference type="InterPro" id="IPR000688">
    <property type="entry name" value="HypA/HybF"/>
</dbReference>
<dbReference type="HAMAP" id="MF_00213">
    <property type="entry name" value="HypA_HybF"/>
    <property type="match status" value="1"/>
</dbReference>
<dbReference type="RefSeq" id="WP_306735005.1">
    <property type="nucleotide sequence ID" value="NZ_JANHAX010000002.1"/>
</dbReference>
<organism evidence="6 7">
    <name type="scientific">Marimonas arenosa</name>
    <dbReference type="NCBI Taxonomy" id="1795305"/>
    <lineage>
        <taxon>Bacteria</taxon>
        <taxon>Pseudomonadati</taxon>
        <taxon>Pseudomonadota</taxon>
        <taxon>Alphaproteobacteria</taxon>
        <taxon>Rhodobacterales</taxon>
        <taxon>Paracoccaceae</taxon>
        <taxon>Marimonas</taxon>
    </lineage>
</organism>
<reference evidence="6" key="1">
    <citation type="submission" date="2022-07" db="EMBL/GenBank/DDBJ databases">
        <authorList>
            <person name="Otstavnykh N."/>
            <person name="Isaeva M."/>
            <person name="Bystritskaya E."/>
        </authorList>
    </citation>
    <scope>NUCLEOTIDE SEQUENCE</scope>
    <source>
        <strain evidence="6">KCTC 52189</strain>
    </source>
</reference>
<dbReference type="FunFam" id="3.30.2320.80:FF:000001">
    <property type="entry name" value="Hydrogenase maturation factor HypA"/>
    <property type="match status" value="1"/>
</dbReference>
<dbReference type="GO" id="GO:0016151">
    <property type="term" value="F:nickel cation binding"/>
    <property type="evidence" value="ECO:0007669"/>
    <property type="project" value="UniProtKB-UniRule"/>
</dbReference>
<comment type="similarity">
    <text evidence="1 5">Belongs to the HypA/HybF family.</text>
</comment>
<feature type="binding site" evidence="5">
    <location>
        <position position="76"/>
    </location>
    <ligand>
        <name>Zn(2+)</name>
        <dbReference type="ChEBI" id="CHEBI:29105"/>
    </ligand>
</feature>
<evidence type="ECO:0000256" key="3">
    <source>
        <dbReference type="ARBA" id="ARBA00022723"/>
    </source>
</evidence>
<reference evidence="6" key="2">
    <citation type="submission" date="2023-02" db="EMBL/GenBank/DDBJ databases">
        <title>'Rhodoalgimonas zhirmunskyi' gen. nov., isolated from a red alga.</title>
        <authorList>
            <person name="Nedashkovskaya O.I."/>
            <person name="Otstavnykh N.Y."/>
            <person name="Bystritskaya E.P."/>
            <person name="Balabanova L.A."/>
            <person name="Isaeva M.P."/>
        </authorList>
    </citation>
    <scope>NUCLEOTIDE SEQUENCE</scope>
    <source>
        <strain evidence="6">KCTC 52189</strain>
    </source>
</reference>
<dbReference type="InterPro" id="IPR020538">
    <property type="entry name" value="Hydgase_Ni_incorp_HypA/HybF_CS"/>
</dbReference>
<keyword evidence="2 5" id="KW-0533">Nickel</keyword>
<proteinExistence type="inferred from homology"/>
<dbReference type="EMBL" id="JANHAX010000002">
    <property type="protein sequence ID" value="MDQ2089736.1"/>
    <property type="molecule type" value="Genomic_DNA"/>
</dbReference>
<dbReference type="Gene3D" id="3.30.2320.80">
    <property type="match status" value="1"/>
</dbReference>
<evidence type="ECO:0000313" key="7">
    <source>
        <dbReference type="Proteomes" id="UP001226762"/>
    </source>
</evidence>
<keyword evidence="7" id="KW-1185">Reference proteome</keyword>
<dbReference type="NCBIfam" id="TIGR00100">
    <property type="entry name" value="hypA"/>
    <property type="match status" value="1"/>
</dbReference>
<dbReference type="GO" id="GO:0008270">
    <property type="term" value="F:zinc ion binding"/>
    <property type="evidence" value="ECO:0007669"/>
    <property type="project" value="UniProtKB-UniRule"/>
</dbReference>
<sequence>MHEMALAEGVLRICEDHARRAGADKVVAVWLEVGALSHVDPDALAFSFTAVVKGTLADGARLEIARLPGRAWCHDCGQAVPVKSLVDACPECGGYKLQVTAGEDMRVKEMEVA</sequence>
<dbReference type="Proteomes" id="UP001226762">
    <property type="component" value="Unassembled WGS sequence"/>
</dbReference>
<evidence type="ECO:0000256" key="5">
    <source>
        <dbReference type="HAMAP-Rule" id="MF_00213"/>
    </source>
</evidence>
<evidence type="ECO:0000256" key="4">
    <source>
        <dbReference type="ARBA" id="ARBA00022833"/>
    </source>
</evidence>
<name>A0AAE4B5W4_9RHOB</name>
<dbReference type="AlphaFoldDB" id="A0AAE4B5W4"/>
<feature type="binding site" evidence="5">
    <location>
        <position position="73"/>
    </location>
    <ligand>
        <name>Zn(2+)</name>
        <dbReference type="ChEBI" id="CHEBI:29105"/>
    </ligand>
</feature>
<gene>
    <name evidence="5 6" type="primary">hypA</name>
    <name evidence="6" type="ORF">NO357_07480</name>
</gene>
<dbReference type="Pfam" id="PF01155">
    <property type="entry name" value="HypA"/>
    <property type="match status" value="1"/>
</dbReference>
<feature type="binding site" evidence="5">
    <location>
        <position position="2"/>
    </location>
    <ligand>
        <name>Ni(2+)</name>
        <dbReference type="ChEBI" id="CHEBI:49786"/>
    </ligand>
</feature>
<dbReference type="PANTHER" id="PTHR34535">
    <property type="entry name" value="HYDROGENASE MATURATION FACTOR HYPA"/>
    <property type="match status" value="1"/>
</dbReference>
<keyword evidence="4 5" id="KW-0862">Zinc</keyword>
<keyword evidence="3 5" id="KW-0479">Metal-binding</keyword>
<dbReference type="GO" id="GO:0016530">
    <property type="term" value="F:metallochaperone activity"/>
    <property type="evidence" value="ECO:0007669"/>
    <property type="project" value="UniProtKB-ARBA"/>
</dbReference>